<gene>
    <name evidence="1" type="ORF">B0J11DRAFT_85448</name>
</gene>
<proteinExistence type="predicted"/>
<comment type="caution">
    <text evidence="1">The sequence shown here is derived from an EMBL/GenBank/DDBJ whole genome shotgun (WGS) entry which is preliminary data.</text>
</comment>
<dbReference type="Proteomes" id="UP000700596">
    <property type="component" value="Unassembled WGS sequence"/>
</dbReference>
<keyword evidence="2" id="KW-1185">Reference proteome</keyword>
<protein>
    <submittedName>
        <fullName evidence="1">Uncharacterized protein</fullName>
    </submittedName>
</protein>
<reference evidence="1" key="1">
    <citation type="journal article" date="2021" name="Nat. Commun.">
        <title>Genetic determinants of endophytism in the Arabidopsis root mycobiome.</title>
        <authorList>
            <person name="Mesny F."/>
            <person name="Miyauchi S."/>
            <person name="Thiergart T."/>
            <person name="Pickel B."/>
            <person name="Atanasova L."/>
            <person name="Karlsson M."/>
            <person name="Huettel B."/>
            <person name="Barry K.W."/>
            <person name="Haridas S."/>
            <person name="Chen C."/>
            <person name="Bauer D."/>
            <person name="Andreopoulos W."/>
            <person name="Pangilinan J."/>
            <person name="LaButti K."/>
            <person name="Riley R."/>
            <person name="Lipzen A."/>
            <person name="Clum A."/>
            <person name="Drula E."/>
            <person name="Henrissat B."/>
            <person name="Kohler A."/>
            <person name="Grigoriev I.V."/>
            <person name="Martin F.M."/>
            <person name="Hacquard S."/>
        </authorList>
    </citation>
    <scope>NUCLEOTIDE SEQUENCE</scope>
    <source>
        <strain evidence="1">MPI-CAGE-CH-0243</strain>
    </source>
</reference>
<accession>A0A9P9IGF8</accession>
<evidence type="ECO:0000313" key="2">
    <source>
        <dbReference type="Proteomes" id="UP000700596"/>
    </source>
</evidence>
<dbReference type="AlphaFoldDB" id="A0A9P9IGF8"/>
<evidence type="ECO:0000313" key="1">
    <source>
        <dbReference type="EMBL" id="KAH7119102.1"/>
    </source>
</evidence>
<organism evidence="1 2">
    <name type="scientific">Dendryphion nanum</name>
    <dbReference type="NCBI Taxonomy" id="256645"/>
    <lineage>
        <taxon>Eukaryota</taxon>
        <taxon>Fungi</taxon>
        <taxon>Dikarya</taxon>
        <taxon>Ascomycota</taxon>
        <taxon>Pezizomycotina</taxon>
        <taxon>Dothideomycetes</taxon>
        <taxon>Pleosporomycetidae</taxon>
        <taxon>Pleosporales</taxon>
        <taxon>Torulaceae</taxon>
        <taxon>Dendryphion</taxon>
    </lineage>
</organism>
<sequence length="260" mass="29808">MDSKSLKASKYAPRTPAETLAQNRAERLGNDKTSAVRLFGRLRWKAESLKASYSRANDIITGGRQYDYLSGLDNIYIESMFKVDFFEFYSLLERYITLCLSIRGIYIPSNAPSNNVNALRFITNPEFARLRPEASHRFHENLLDALEKEDSPFHTSLGRADVRTQLRIAKDYRNRWKDADEKAAFKNGHSHLHREELDLGVMLFVLLTACEQALSVVKSSESSAQTIQGESRNLDLPYHENKSIDEDIPFEFMDDAMDLD</sequence>
<dbReference type="OrthoDB" id="3858188at2759"/>
<dbReference type="EMBL" id="JAGMWT010000012">
    <property type="protein sequence ID" value="KAH7119102.1"/>
    <property type="molecule type" value="Genomic_DNA"/>
</dbReference>
<name>A0A9P9IGF8_9PLEO</name>